<feature type="region of interest" description="Disordered" evidence="5">
    <location>
        <begin position="649"/>
        <end position="680"/>
    </location>
</feature>
<dbReference type="RefSeq" id="XP_022308121.1">
    <property type="nucleotide sequence ID" value="XM_022452413.1"/>
</dbReference>
<evidence type="ECO:0000256" key="1">
    <source>
        <dbReference type="ARBA" id="ARBA00004141"/>
    </source>
</evidence>
<feature type="transmembrane region" description="Helical" evidence="6">
    <location>
        <begin position="248"/>
        <end position="266"/>
    </location>
</feature>
<dbReference type="PANTHER" id="PTHR21191">
    <property type="entry name" value="AQUAPORIN"/>
    <property type="match status" value="1"/>
</dbReference>
<dbReference type="GO" id="GO:0016020">
    <property type="term" value="C:membrane"/>
    <property type="evidence" value="ECO:0007669"/>
    <property type="project" value="UniProtKB-SubCell"/>
</dbReference>
<keyword evidence="2 6" id="KW-0812">Transmembrane</keyword>
<feature type="transmembrane region" description="Helical" evidence="6">
    <location>
        <begin position="27"/>
        <end position="47"/>
    </location>
</feature>
<organism evidence="7 8">
    <name type="scientific">Crassostrea virginica</name>
    <name type="common">Eastern oyster</name>
    <dbReference type="NCBI Taxonomy" id="6565"/>
    <lineage>
        <taxon>Eukaryota</taxon>
        <taxon>Metazoa</taxon>
        <taxon>Spiralia</taxon>
        <taxon>Lophotrochozoa</taxon>
        <taxon>Mollusca</taxon>
        <taxon>Bivalvia</taxon>
        <taxon>Autobranchia</taxon>
        <taxon>Pteriomorphia</taxon>
        <taxon>Ostreida</taxon>
        <taxon>Ostreoidea</taxon>
        <taxon>Ostreidae</taxon>
        <taxon>Crassostrea</taxon>
    </lineage>
</organism>
<protein>
    <submittedName>
        <fullName evidence="8">Uncharacterized protein LOC111114125</fullName>
    </submittedName>
</protein>
<evidence type="ECO:0000313" key="7">
    <source>
        <dbReference type="Proteomes" id="UP000694844"/>
    </source>
</evidence>
<dbReference type="GeneID" id="111114125"/>
<feature type="compositionally biased region" description="Basic residues" evidence="5">
    <location>
        <begin position="669"/>
        <end position="680"/>
    </location>
</feature>
<dbReference type="AlphaFoldDB" id="A0A8B8BZ60"/>
<dbReference type="Proteomes" id="UP000694844">
    <property type="component" value="Chromosome 9"/>
</dbReference>
<evidence type="ECO:0000256" key="2">
    <source>
        <dbReference type="ARBA" id="ARBA00022692"/>
    </source>
</evidence>
<dbReference type="GO" id="GO:0005737">
    <property type="term" value="C:cytoplasm"/>
    <property type="evidence" value="ECO:0007669"/>
    <property type="project" value="TreeGrafter"/>
</dbReference>
<dbReference type="KEGG" id="cvn:111114125"/>
<evidence type="ECO:0000313" key="8">
    <source>
        <dbReference type="RefSeq" id="XP_022308121.1"/>
    </source>
</evidence>
<sequence>MGYIMTWRELWVMAVGFDPPVTHFSSVTSAILFYLLALLFCYVFYQLSRIFLPRFLQEYVLDFFKTMAFCTYCFGHAVIRNAHGHLAYILCVVPLNTASIFIFNLGDGTPLLVWLKYLQKKIPAWKFLAKVTAQVAAGLCSWELGHLIYRLDFHPSFAQRIQERGNCATDLNIATVFGFVLETTAVAYDFWLDQQTLSRYFPLDLALKILNCAIIVCLGLHLTGMYLHPAMATGHTFGCGPTSVVSHILVYWGGPFVGIFLGWKLGEKFHLPIFKGTQLQKPEQMSLNGEHGDSIINQTKENGHSQVRHRNRKQMSLSAEKVVALKDQVLRGSSTCIFKRLRRHREGLYIVKQSDSSTGTLQASVNNQTAFMGTWRDVWSIVVGFEPPVTHFSAVTSAIFIYLLALLFCYVLYRLSRIFLPEFLQDYVIDFFKTLAFCTYCFGHGVVRNAHGHLGYVLCVVPLNTASVLLFNLGDGTPLSAWSKYLRGLLPTGKFLLKVSAQIMAGFCAWELGHFILGLDFHPSFAEKINQKAHCNSDLRIAALAGFFLEGTGVAYDFWMNQQTLSTYRPLDIALKFTNTAMIVCFGVRMTGMYIHPAMVTGRTIGCGNTPVLSHLLVYWGGPFAGIVVGLKASEMFHLPFNTLQPDRAEVKEKDTSRPFKQTVSPGKVRQRNTHKGKTA</sequence>
<evidence type="ECO:0000256" key="4">
    <source>
        <dbReference type="ARBA" id="ARBA00023136"/>
    </source>
</evidence>
<feature type="transmembrane region" description="Helical" evidence="6">
    <location>
        <begin position="392"/>
        <end position="415"/>
    </location>
</feature>
<keyword evidence="4 6" id="KW-0472">Membrane</keyword>
<dbReference type="OrthoDB" id="1580043at2759"/>
<feature type="compositionally biased region" description="Basic and acidic residues" evidence="5">
    <location>
        <begin position="649"/>
        <end position="658"/>
    </location>
</feature>
<keyword evidence="7" id="KW-1185">Reference proteome</keyword>
<gene>
    <name evidence="8" type="primary">LOC111114125</name>
</gene>
<dbReference type="InterPro" id="IPR051883">
    <property type="entry name" value="AQP11/12_channel"/>
</dbReference>
<name>A0A8B8BZ60_CRAVI</name>
<proteinExistence type="predicted"/>
<reference evidence="8" key="1">
    <citation type="submission" date="2025-08" db="UniProtKB">
        <authorList>
            <consortium name="RefSeq"/>
        </authorList>
    </citation>
    <scope>IDENTIFICATION</scope>
    <source>
        <tissue evidence="8">Whole sample</tissue>
    </source>
</reference>
<feature type="transmembrane region" description="Helical" evidence="6">
    <location>
        <begin position="85"/>
        <end position="106"/>
    </location>
</feature>
<dbReference type="InterPro" id="IPR023271">
    <property type="entry name" value="Aquaporin-like"/>
</dbReference>
<keyword evidence="3 6" id="KW-1133">Transmembrane helix</keyword>
<dbReference type="GO" id="GO:0015267">
    <property type="term" value="F:channel activity"/>
    <property type="evidence" value="ECO:0007669"/>
    <property type="project" value="TreeGrafter"/>
</dbReference>
<evidence type="ECO:0000256" key="3">
    <source>
        <dbReference type="ARBA" id="ARBA00022989"/>
    </source>
</evidence>
<comment type="subcellular location">
    <subcellularLocation>
        <location evidence="1">Membrane</location>
        <topology evidence="1">Multi-pass membrane protein</topology>
    </subcellularLocation>
</comment>
<dbReference type="PANTHER" id="PTHR21191:SF16">
    <property type="entry name" value="AQUAPORIN"/>
    <property type="match status" value="1"/>
</dbReference>
<evidence type="ECO:0000256" key="6">
    <source>
        <dbReference type="SAM" id="Phobius"/>
    </source>
</evidence>
<dbReference type="SUPFAM" id="SSF81338">
    <property type="entry name" value="Aquaporin-like"/>
    <property type="match status" value="2"/>
</dbReference>
<evidence type="ECO:0000256" key="5">
    <source>
        <dbReference type="SAM" id="MobiDB-lite"/>
    </source>
</evidence>
<feature type="transmembrane region" description="Helical" evidence="6">
    <location>
        <begin position="205"/>
        <end position="227"/>
    </location>
</feature>
<dbReference type="Gene3D" id="1.20.1080.10">
    <property type="entry name" value="Glycerol uptake facilitator protein"/>
    <property type="match status" value="2"/>
</dbReference>
<accession>A0A8B8BZ60</accession>